<dbReference type="AlphaFoldDB" id="A0A9N9AEN5"/>
<name>A0A9N9AEN5_9GLOM</name>
<protein>
    <submittedName>
        <fullName evidence="2">10483_t:CDS:1</fullName>
    </submittedName>
</protein>
<gene>
    <name evidence="2" type="ORF">FCALED_LOCUS5041</name>
</gene>
<keyword evidence="3" id="KW-1185">Reference proteome</keyword>
<proteinExistence type="predicted"/>
<dbReference type="Proteomes" id="UP000789570">
    <property type="component" value="Unassembled WGS sequence"/>
</dbReference>
<evidence type="ECO:0000256" key="1">
    <source>
        <dbReference type="SAM" id="MobiDB-lite"/>
    </source>
</evidence>
<organism evidence="2 3">
    <name type="scientific">Funneliformis caledonium</name>
    <dbReference type="NCBI Taxonomy" id="1117310"/>
    <lineage>
        <taxon>Eukaryota</taxon>
        <taxon>Fungi</taxon>
        <taxon>Fungi incertae sedis</taxon>
        <taxon>Mucoromycota</taxon>
        <taxon>Glomeromycotina</taxon>
        <taxon>Glomeromycetes</taxon>
        <taxon>Glomerales</taxon>
        <taxon>Glomeraceae</taxon>
        <taxon>Funneliformis</taxon>
    </lineage>
</organism>
<sequence length="168" mass="19611">MSRLECNSKVEKGGSKGNKRNEKAQTEFLSIKKLATTLFHEHKQLSDDKLKERLTLILHDDNHCIKQLQKLKEKGVTFDQLWNKKIYSTLLNASHNKRGYYIQHVKENNVKKVHENLYMLSDPDNSSSKMYMDTQSVLEAIFNEKHISTKFNAEVVDSWIEVLTDTKQ</sequence>
<evidence type="ECO:0000313" key="3">
    <source>
        <dbReference type="Proteomes" id="UP000789570"/>
    </source>
</evidence>
<accession>A0A9N9AEN5</accession>
<evidence type="ECO:0000313" key="2">
    <source>
        <dbReference type="EMBL" id="CAG8528128.1"/>
    </source>
</evidence>
<feature type="region of interest" description="Disordered" evidence="1">
    <location>
        <begin position="1"/>
        <end position="23"/>
    </location>
</feature>
<comment type="caution">
    <text evidence="2">The sequence shown here is derived from an EMBL/GenBank/DDBJ whole genome shotgun (WGS) entry which is preliminary data.</text>
</comment>
<dbReference type="OrthoDB" id="2444257at2759"/>
<reference evidence="2" key="1">
    <citation type="submission" date="2021-06" db="EMBL/GenBank/DDBJ databases">
        <authorList>
            <person name="Kallberg Y."/>
            <person name="Tangrot J."/>
            <person name="Rosling A."/>
        </authorList>
    </citation>
    <scope>NUCLEOTIDE SEQUENCE</scope>
    <source>
        <strain evidence="2">UK204</strain>
    </source>
</reference>
<dbReference type="EMBL" id="CAJVPQ010001031">
    <property type="protein sequence ID" value="CAG8528128.1"/>
    <property type="molecule type" value="Genomic_DNA"/>
</dbReference>